<evidence type="ECO:0000256" key="9">
    <source>
        <dbReference type="PROSITE-ProRule" id="PRU00169"/>
    </source>
</evidence>
<evidence type="ECO:0000256" key="1">
    <source>
        <dbReference type="ARBA" id="ARBA00000085"/>
    </source>
</evidence>
<comment type="catalytic activity">
    <reaction evidence="1">
        <text>ATP + protein L-histidine = ADP + protein N-phospho-L-histidine.</text>
        <dbReference type="EC" id="2.7.13.3"/>
    </reaction>
</comment>
<evidence type="ECO:0000259" key="12">
    <source>
        <dbReference type="PROSITE" id="PS50110"/>
    </source>
</evidence>
<keyword evidence="4" id="KW-0808">Transferase</keyword>
<keyword evidence="10" id="KW-0175">Coiled coil</keyword>
<dbReference type="InterPro" id="IPR036097">
    <property type="entry name" value="HisK_dim/P_sf"/>
</dbReference>
<dbReference type="InterPro" id="IPR029016">
    <property type="entry name" value="GAF-like_dom_sf"/>
</dbReference>
<dbReference type="PROSITE" id="PS50113">
    <property type="entry name" value="PAC"/>
    <property type="match status" value="3"/>
</dbReference>
<feature type="domain" description="PAC" evidence="14">
    <location>
        <begin position="85"/>
        <end position="139"/>
    </location>
</feature>
<dbReference type="Gene3D" id="1.10.287.130">
    <property type="match status" value="1"/>
</dbReference>
<dbReference type="PANTHER" id="PTHR43065:SF46">
    <property type="entry name" value="C4-DICARBOXYLATE TRANSPORT SENSOR PROTEIN DCTB"/>
    <property type="match status" value="1"/>
</dbReference>
<dbReference type="CDD" id="cd00156">
    <property type="entry name" value="REC"/>
    <property type="match status" value="1"/>
</dbReference>
<feature type="domain" description="PAS" evidence="13">
    <location>
        <begin position="17"/>
        <end position="87"/>
    </location>
</feature>
<evidence type="ECO:0000259" key="13">
    <source>
        <dbReference type="PROSITE" id="PS50112"/>
    </source>
</evidence>
<evidence type="ECO:0000256" key="5">
    <source>
        <dbReference type="ARBA" id="ARBA00022741"/>
    </source>
</evidence>
<dbReference type="Pfam" id="PF13426">
    <property type="entry name" value="PAS_9"/>
    <property type="match status" value="2"/>
</dbReference>
<evidence type="ECO:0000256" key="3">
    <source>
        <dbReference type="ARBA" id="ARBA00022553"/>
    </source>
</evidence>
<evidence type="ECO:0000259" key="14">
    <source>
        <dbReference type="PROSITE" id="PS50113"/>
    </source>
</evidence>
<dbReference type="SUPFAM" id="SSF55781">
    <property type="entry name" value="GAF domain-like"/>
    <property type="match status" value="1"/>
</dbReference>
<dbReference type="Proteomes" id="UP000709959">
    <property type="component" value="Unassembled WGS sequence"/>
</dbReference>
<dbReference type="InterPro" id="IPR003018">
    <property type="entry name" value="GAF"/>
</dbReference>
<dbReference type="EMBL" id="JADKCH010000033">
    <property type="protein sequence ID" value="MBK8573889.1"/>
    <property type="molecule type" value="Genomic_DNA"/>
</dbReference>
<dbReference type="SMART" id="SM00065">
    <property type="entry name" value="GAF"/>
    <property type="match status" value="1"/>
</dbReference>
<dbReference type="Pfam" id="PF00072">
    <property type="entry name" value="Response_reg"/>
    <property type="match status" value="1"/>
</dbReference>
<dbReference type="SMART" id="SM00388">
    <property type="entry name" value="HisKA"/>
    <property type="match status" value="1"/>
</dbReference>
<dbReference type="SUPFAM" id="SSF55874">
    <property type="entry name" value="ATPase domain of HSP90 chaperone/DNA topoisomerase II/histidine kinase"/>
    <property type="match status" value="1"/>
</dbReference>
<dbReference type="SMART" id="SM00448">
    <property type="entry name" value="REC"/>
    <property type="match status" value="1"/>
</dbReference>
<keyword evidence="7" id="KW-0067">ATP-binding</keyword>
<dbReference type="SUPFAM" id="SSF47384">
    <property type="entry name" value="Homodimeric domain of signal transducing histidine kinase"/>
    <property type="match status" value="1"/>
</dbReference>
<keyword evidence="5" id="KW-0547">Nucleotide-binding</keyword>
<dbReference type="PROSITE" id="PS50110">
    <property type="entry name" value="RESPONSE_REGULATORY"/>
    <property type="match status" value="1"/>
</dbReference>
<dbReference type="Pfam" id="PF00512">
    <property type="entry name" value="HisKA"/>
    <property type="match status" value="1"/>
</dbReference>
<keyword evidence="8" id="KW-0902">Two-component regulatory system</keyword>
<dbReference type="InterPro" id="IPR003594">
    <property type="entry name" value="HATPase_dom"/>
</dbReference>
<accession>A0A936K7G2</accession>
<dbReference type="CDD" id="cd00130">
    <property type="entry name" value="PAS"/>
    <property type="match status" value="3"/>
</dbReference>
<organism evidence="15 16">
    <name type="scientific">Candidatus Geothrix odensensis</name>
    <dbReference type="NCBI Taxonomy" id="2954440"/>
    <lineage>
        <taxon>Bacteria</taxon>
        <taxon>Pseudomonadati</taxon>
        <taxon>Acidobacteriota</taxon>
        <taxon>Holophagae</taxon>
        <taxon>Holophagales</taxon>
        <taxon>Holophagaceae</taxon>
        <taxon>Geothrix</taxon>
    </lineage>
</organism>
<reference evidence="15 16" key="1">
    <citation type="submission" date="2020-10" db="EMBL/GenBank/DDBJ databases">
        <title>Connecting structure to function with the recovery of over 1000 high-quality activated sludge metagenome-assembled genomes encoding full-length rRNA genes using long-read sequencing.</title>
        <authorList>
            <person name="Singleton C.M."/>
            <person name="Petriglieri F."/>
            <person name="Kristensen J.M."/>
            <person name="Kirkegaard R.H."/>
            <person name="Michaelsen T.Y."/>
            <person name="Andersen M.H."/>
            <person name="Karst S.M."/>
            <person name="Dueholm M.S."/>
            <person name="Nielsen P.H."/>
            <person name="Albertsen M."/>
        </authorList>
    </citation>
    <scope>NUCLEOTIDE SEQUENCE [LARGE SCALE GENOMIC DNA]</scope>
    <source>
        <strain evidence="15">OdNE_18-Q3-R46-58_MAXAC.008</strain>
    </source>
</reference>
<keyword evidence="6" id="KW-0418">Kinase</keyword>
<feature type="coiled-coil region" evidence="10">
    <location>
        <begin position="554"/>
        <end position="581"/>
    </location>
</feature>
<evidence type="ECO:0000256" key="7">
    <source>
        <dbReference type="ARBA" id="ARBA00022840"/>
    </source>
</evidence>
<dbReference type="SMART" id="SM00086">
    <property type="entry name" value="PAC"/>
    <property type="match status" value="3"/>
</dbReference>
<dbReference type="Gene3D" id="3.40.50.2300">
    <property type="match status" value="1"/>
</dbReference>
<dbReference type="EC" id="2.7.13.3" evidence="2"/>
<keyword evidence="3 9" id="KW-0597">Phosphoprotein</keyword>
<dbReference type="CDD" id="cd00082">
    <property type="entry name" value="HisKA"/>
    <property type="match status" value="1"/>
</dbReference>
<dbReference type="PRINTS" id="PR00344">
    <property type="entry name" value="BCTRLSENSOR"/>
</dbReference>
<feature type="modified residue" description="4-aspartylphosphate" evidence="9">
    <location>
        <position position="872"/>
    </location>
</feature>
<dbReference type="Pfam" id="PF13185">
    <property type="entry name" value="GAF_2"/>
    <property type="match status" value="1"/>
</dbReference>
<dbReference type="PANTHER" id="PTHR43065">
    <property type="entry name" value="SENSOR HISTIDINE KINASE"/>
    <property type="match status" value="1"/>
</dbReference>
<dbReference type="InterPro" id="IPR003661">
    <property type="entry name" value="HisK_dim/P_dom"/>
</dbReference>
<evidence type="ECO:0000256" key="6">
    <source>
        <dbReference type="ARBA" id="ARBA00022777"/>
    </source>
</evidence>
<dbReference type="InterPro" id="IPR035965">
    <property type="entry name" value="PAS-like_dom_sf"/>
</dbReference>
<dbReference type="AlphaFoldDB" id="A0A936K7G2"/>
<dbReference type="Gene3D" id="3.30.565.10">
    <property type="entry name" value="Histidine kinase-like ATPase, C-terminal domain"/>
    <property type="match status" value="1"/>
</dbReference>
<dbReference type="InterPro" id="IPR004358">
    <property type="entry name" value="Sig_transdc_His_kin-like_C"/>
</dbReference>
<feature type="domain" description="Histidine kinase" evidence="11">
    <location>
        <begin position="590"/>
        <end position="799"/>
    </location>
</feature>
<dbReference type="InterPro" id="IPR000014">
    <property type="entry name" value="PAS"/>
</dbReference>
<protein>
    <recommendedName>
        <fullName evidence="2">histidine kinase</fullName>
        <ecNumber evidence="2">2.7.13.3</ecNumber>
    </recommendedName>
</protein>
<dbReference type="PROSITE" id="PS50112">
    <property type="entry name" value="PAS"/>
    <property type="match status" value="2"/>
</dbReference>
<dbReference type="PROSITE" id="PS50109">
    <property type="entry name" value="HIS_KIN"/>
    <property type="match status" value="1"/>
</dbReference>
<dbReference type="Pfam" id="PF08447">
    <property type="entry name" value="PAS_3"/>
    <property type="match status" value="1"/>
</dbReference>
<name>A0A936K7G2_9BACT</name>
<dbReference type="InterPro" id="IPR001789">
    <property type="entry name" value="Sig_transdc_resp-reg_receiver"/>
</dbReference>
<dbReference type="GO" id="GO:0000155">
    <property type="term" value="F:phosphorelay sensor kinase activity"/>
    <property type="evidence" value="ECO:0007669"/>
    <property type="project" value="InterPro"/>
</dbReference>
<evidence type="ECO:0000313" key="16">
    <source>
        <dbReference type="Proteomes" id="UP000709959"/>
    </source>
</evidence>
<dbReference type="InterPro" id="IPR001610">
    <property type="entry name" value="PAC"/>
</dbReference>
<proteinExistence type="predicted"/>
<feature type="domain" description="Response regulatory" evidence="12">
    <location>
        <begin position="822"/>
        <end position="937"/>
    </location>
</feature>
<dbReference type="SMART" id="SM00091">
    <property type="entry name" value="PAS"/>
    <property type="match status" value="2"/>
</dbReference>
<dbReference type="NCBIfam" id="TIGR00229">
    <property type="entry name" value="sensory_box"/>
    <property type="match status" value="3"/>
</dbReference>
<evidence type="ECO:0000256" key="10">
    <source>
        <dbReference type="SAM" id="Coils"/>
    </source>
</evidence>
<gene>
    <name evidence="15" type="ORF">IPN91_15005</name>
</gene>
<evidence type="ECO:0000256" key="4">
    <source>
        <dbReference type="ARBA" id="ARBA00022679"/>
    </source>
</evidence>
<feature type="domain" description="PAC" evidence="14">
    <location>
        <begin position="395"/>
        <end position="448"/>
    </location>
</feature>
<dbReference type="SUPFAM" id="SSF55785">
    <property type="entry name" value="PYP-like sensor domain (PAS domain)"/>
    <property type="match status" value="3"/>
</dbReference>
<comment type="caution">
    <text evidence="15">The sequence shown here is derived from an EMBL/GenBank/DDBJ whole genome shotgun (WGS) entry which is preliminary data.</text>
</comment>
<dbReference type="SMART" id="SM00387">
    <property type="entry name" value="HATPase_c"/>
    <property type="match status" value="1"/>
</dbReference>
<feature type="domain" description="PAC" evidence="14">
    <location>
        <begin position="518"/>
        <end position="570"/>
    </location>
</feature>
<dbReference type="Pfam" id="PF02518">
    <property type="entry name" value="HATPase_c"/>
    <property type="match status" value="1"/>
</dbReference>
<dbReference type="Gene3D" id="3.30.450.20">
    <property type="entry name" value="PAS domain"/>
    <property type="match status" value="3"/>
</dbReference>
<feature type="domain" description="PAS" evidence="13">
    <location>
        <begin position="445"/>
        <end position="491"/>
    </location>
</feature>
<dbReference type="Gene3D" id="3.30.450.40">
    <property type="match status" value="1"/>
</dbReference>
<dbReference type="InterPro" id="IPR036890">
    <property type="entry name" value="HATPase_C_sf"/>
</dbReference>
<dbReference type="Gene3D" id="2.10.70.100">
    <property type="match status" value="1"/>
</dbReference>
<dbReference type="InterPro" id="IPR000700">
    <property type="entry name" value="PAS-assoc_C"/>
</dbReference>
<evidence type="ECO:0000259" key="11">
    <source>
        <dbReference type="PROSITE" id="PS50109"/>
    </source>
</evidence>
<evidence type="ECO:0000256" key="2">
    <source>
        <dbReference type="ARBA" id="ARBA00012438"/>
    </source>
</evidence>
<evidence type="ECO:0000256" key="8">
    <source>
        <dbReference type="ARBA" id="ARBA00023012"/>
    </source>
</evidence>
<evidence type="ECO:0000313" key="15">
    <source>
        <dbReference type="EMBL" id="MBK8573889.1"/>
    </source>
</evidence>
<dbReference type="SUPFAM" id="SSF52172">
    <property type="entry name" value="CheY-like"/>
    <property type="match status" value="1"/>
</dbReference>
<dbReference type="GO" id="GO:0005524">
    <property type="term" value="F:ATP binding"/>
    <property type="evidence" value="ECO:0007669"/>
    <property type="project" value="UniProtKB-KW"/>
</dbReference>
<dbReference type="InterPro" id="IPR013655">
    <property type="entry name" value="PAS_fold_3"/>
</dbReference>
<dbReference type="InterPro" id="IPR011006">
    <property type="entry name" value="CheY-like_superfamily"/>
</dbReference>
<dbReference type="InterPro" id="IPR005467">
    <property type="entry name" value="His_kinase_dom"/>
</dbReference>
<sequence>MALRHREAELLRRQLNLTQRYETLLREASDIILLLDGEGRILEANDQACIQYGYAPAELLGMDILDLRGPETRAEGQEHFQRLLESGSVRFESWHRRKDGSTFPVEVSARALELDGQRRVLSFARDISERRKSERELQRMTQLYAALSQVNQAIVWSPDREALFAKLCEVMVEFGKFDMAWIGLDDPQSGEVRVVAAHGDAHGYLDRIRVDRGPTAFGAGPVGRAIREGSPCILNDFLGTPGTEPWREAALEAGFRAVAAFPIRREGVVTGALAVYSRERGFFGAPEEALLVEAAMDISFALDHLALDDQRRNAEIALLESDRRLKEAQEAGGIGTYTWYIQEDAWTGSPYLDELFGIGPEHPRNLEGWVAIVAPDFRERVGTYVAGIIERHEPFDLDYPILRAVDGQRRWVHGRGEIHRDANDQPVALVGVIQDITERKLAERALNKISVAVEQSPLSIVITDPKGTIEYVNPAFTQVTGYTAPEVLGQNPRVLKSPTTPPGHYRALWEILERGEVWAGEFENLKKGGELFQERAIIAPVRDESGLLTGYIAIKEDITQLKKDEAERRSLEAQLQHSQKLESLGSLAGGVAHDMNNVLGAILGLASTLRESADPCSPAAKSLDTITSACLRGRGVVKSLLYFARKDLQEERPIDLNGLVREMSQLLSHTTLQRIQLRLDLAEGLGWLRGDPGALSNALMNLCVNGMDAMPGGGTLRIRTQAAENGGLTLRVEDTGQGMAPEVLAKAMDPFFTTKPLGKGTGLGLGMVYGTMQAHEGTFELRSELGRGTEAILHFPASRVGTPEPSAAQASAPALEAGRSLHILLVDDDDLIRESAVPLLEVIGHSVTEAATGARAIQLLEEGLEVDLVILDMNMPGLSGAETLPRLLNLRPHLPVIMATGYSDDEIAPLLAGRPSVSGIRKPYSLREIQQKILSLNLQPDPATPAS</sequence>